<accession>A0A4Y2FPF1</accession>
<dbReference type="Proteomes" id="UP000499080">
    <property type="component" value="Unassembled WGS sequence"/>
</dbReference>
<feature type="non-terminal residue" evidence="1">
    <location>
        <position position="60"/>
    </location>
</feature>
<gene>
    <name evidence="1" type="ORF">AVEN_47312_1</name>
</gene>
<evidence type="ECO:0000313" key="2">
    <source>
        <dbReference type="Proteomes" id="UP000499080"/>
    </source>
</evidence>
<evidence type="ECO:0000313" key="1">
    <source>
        <dbReference type="EMBL" id="GBM42209.1"/>
    </source>
</evidence>
<dbReference type="AlphaFoldDB" id="A0A4Y2FPF1"/>
<dbReference type="EMBL" id="BGPR01096485">
    <property type="protein sequence ID" value="GBM42209.1"/>
    <property type="molecule type" value="Genomic_DNA"/>
</dbReference>
<name>A0A4Y2FPF1_ARAVE</name>
<proteinExistence type="predicted"/>
<sequence>MEQVGRNFGFPTSLNIHPIPLDCRDIDINVEIRVMLIGRGGSLPSEETGADGGLRFEVEF</sequence>
<reference evidence="1 2" key="1">
    <citation type="journal article" date="2019" name="Sci. Rep.">
        <title>Orb-weaving spider Araneus ventricosus genome elucidates the spidroin gene catalogue.</title>
        <authorList>
            <person name="Kono N."/>
            <person name="Nakamura H."/>
            <person name="Ohtoshi R."/>
            <person name="Moran D.A.P."/>
            <person name="Shinohara A."/>
            <person name="Yoshida Y."/>
            <person name="Fujiwara M."/>
            <person name="Mori M."/>
            <person name="Tomita M."/>
            <person name="Arakawa K."/>
        </authorList>
    </citation>
    <scope>NUCLEOTIDE SEQUENCE [LARGE SCALE GENOMIC DNA]</scope>
</reference>
<protein>
    <submittedName>
        <fullName evidence="1">Uncharacterized protein</fullName>
    </submittedName>
</protein>
<keyword evidence="2" id="KW-1185">Reference proteome</keyword>
<comment type="caution">
    <text evidence="1">The sequence shown here is derived from an EMBL/GenBank/DDBJ whole genome shotgun (WGS) entry which is preliminary data.</text>
</comment>
<organism evidence="1 2">
    <name type="scientific">Araneus ventricosus</name>
    <name type="common">Orbweaver spider</name>
    <name type="synonym">Epeira ventricosa</name>
    <dbReference type="NCBI Taxonomy" id="182803"/>
    <lineage>
        <taxon>Eukaryota</taxon>
        <taxon>Metazoa</taxon>
        <taxon>Ecdysozoa</taxon>
        <taxon>Arthropoda</taxon>
        <taxon>Chelicerata</taxon>
        <taxon>Arachnida</taxon>
        <taxon>Araneae</taxon>
        <taxon>Araneomorphae</taxon>
        <taxon>Entelegynae</taxon>
        <taxon>Araneoidea</taxon>
        <taxon>Araneidae</taxon>
        <taxon>Araneus</taxon>
    </lineage>
</organism>